<feature type="compositionally biased region" description="Basic and acidic residues" evidence="9">
    <location>
        <begin position="1"/>
        <end position="20"/>
    </location>
</feature>
<evidence type="ECO:0000256" key="6">
    <source>
        <dbReference type="ARBA" id="ARBA00022801"/>
    </source>
</evidence>
<dbReference type="PANTHER" id="PTHR43390:SF1">
    <property type="entry name" value="CHLOROPLAST PROCESSING PEPTIDASE"/>
    <property type="match status" value="1"/>
</dbReference>
<dbReference type="Proteomes" id="UP001597262">
    <property type="component" value="Unassembled WGS sequence"/>
</dbReference>
<keyword evidence="12" id="KW-1185">Reference proteome</keyword>
<dbReference type="InterPro" id="IPR036286">
    <property type="entry name" value="LexA/Signal_pep-like_sf"/>
</dbReference>
<dbReference type="PROSITE" id="PS00501">
    <property type="entry name" value="SPASE_I_1"/>
    <property type="match status" value="1"/>
</dbReference>
<dbReference type="NCBIfam" id="TIGR02227">
    <property type="entry name" value="sigpep_I_bact"/>
    <property type="match status" value="1"/>
</dbReference>
<proteinExistence type="inferred from homology"/>
<comment type="subcellular location">
    <subcellularLocation>
        <location evidence="2">Cell membrane</location>
        <topology evidence="2">Single-pass type II membrane protein</topology>
    </subcellularLocation>
    <subcellularLocation>
        <location evidence="8">Membrane</location>
        <topology evidence="8">Single-pass type II membrane protein</topology>
    </subcellularLocation>
</comment>
<evidence type="ECO:0000256" key="7">
    <source>
        <dbReference type="RuleBase" id="RU003993"/>
    </source>
</evidence>
<evidence type="ECO:0000256" key="4">
    <source>
        <dbReference type="ARBA" id="ARBA00013208"/>
    </source>
</evidence>
<comment type="caution">
    <text evidence="11">The sequence shown here is derived from an EMBL/GenBank/DDBJ whole genome shotgun (WGS) entry which is preliminary data.</text>
</comment>
<comment type="similarity">
    <text evidence="3 8">Belongs to the peptidase S26 family.</text>
</comment>
<organism evidence="11 12">
    <name type="scientific">Paenibacillus puldeungensis</name>
    <dbReference type="NCBI Taxonomy" id="696536"/>
    <lineage>
        <taxon>Bacteria</taxon>
        <taxon>Bacillati</taxon>
        <taxon>Bacillota</taxon>
        <taxon>Bacilli</taxon>
        <taxon>Bacillales</taxon>
        <taxon>Paenibacillaceae</taxon>
        <taxon>Paenibacillus</taxon>
    </lineage>
</organism>
<dbReference type="Pfam" id="PF10502">
    <property type="entry name" value="Peptidase_S26"/>
    <property type="match status" value="1"/>
</dbReference>
<dbReference type="EMBL" id="JBHTLM010000009">
    <property type="protein sequence ID" value="MFD1177465.1"/>
    <property type="molecule type" value="Genomic_DNA"/>
</dbReference>
<evidence type="ECO:0000313" key="11">
    <source>
        <dbReference type="EMBL" id="MFD1177465.1"/>
    </source>
</evidence>
<comment type="catalytic activity">
    <reaction evidence="1 7">
        <text>Cleavage of hydrophobic, N-terminal signal or leader sequences from secreted and periplasmic proteins.</text>
        <dbReference type="EC" id="3.4.21.89"/>
    </reaction>
</comment>
<gene>
    <name evidence="11" type="primary">lepB</name>
    <name evidence="11" type="ORF">ACFQ3W_14305</name>
</gene>
<protein>
    <recommendedName>
        <fullName evidence="4 7">Signal peptidase I</fullName>
        <ecNumber evidence="4 7">3.4.21.89</ecNumber>
    </recommendedName>
</protein>
<evidence type="ECO:0000256" key="1">
    <source>
        <dbReference type="ARBA" id="ARBA00000677"/>
    </source>
</evidence>
<evidence type="ECO:0000256" key="5">
    <source>
        <dbReference type="ARBA" id="ARBA00022670"/>
    </source>
</evidence>
<accession>A0ABW3RZ66</accession>
<keyword evidence="7" id="KW-0812">Transmembrane</keyword>
<evidence type="ECO:0000256" key="9">
    <source>
        <dbReference type="SAM" id="MobiDB-lite"/>
    </source>
</evidence>
<dbReference type="InterPro" id="IPR019533">
    <property type="entry name" value="Peptidase_S26"/>
</dbReference>
<dbReference type="PROSITE" id="PS00760">
    <property type="entry name" value="SPASE_I_2"/>
    <property type="match status" value="1"/>
</dbReference>
<evidence type="ECO:0000256" key="2">
    <source>
        <dbReference type="ARBA" id="ARBA00004401"/>
    </source>
</evidence>
<evidence type="ECO:0000256" key="8">
    <source>
        <dbReference type="RuleBase" id="RU362042"/>
    </source>
</evidence>
<keyword evidence="5 7" id="KW-0645">Protease</keyword>
<dbReference type="InterPro" id="IPR000223">
    <property type="entry name" value="Pept_S26A_signal_pept_1"/>
</dbReference>
<reference evidence="12" key="1">
    <citation type="journal article" date="2019" name="Int. J. Syst. Evol. Microbiol.">
        <title>The Global Catalogue of Microorganisms (GCM) 10K type strain sequencing project: providing services to taxonomists for standard genome sequencing and annotation.</title>
        <authorList>
            <consortium name="The Broad Institute Genomics Platform"/>
            <consortium name="The Broad Institute Genome Sequencing Center for Infectious Disease"/>
            <person name="Wu L."/>
            <person name="Ma J."/>
        </authorList>
    </citation>
    <scope>NUCLEOTIDE SEQUENCE [LARGE SCALE GENOMIC DNA]</scope>
    <source>
        <strain evidence="12">CCUG 59189</strain>
    </source>
</reference>
<evidence type="ECO:0000313" key="12">
    <source>
        <dbReference type="Proteomes" id="UP001597262"/>
    </source>
</evidence>
<dbReference type="EC" id="3.4.21.89" evidence="4 7"/>
<dbReference type="InterPro" id="IPR019757">
    <property type="entry name" value="Pept_S26A_signal_pept_1_Lys-AS"/>
</dbReference>
<keyword evidence="7" id="KW-1133">Transmembrane helix</keyword>
<sequence>MEPIIHSKGEETPEDHGEGKNRRRMKASSNRLVSELRDILKTVVIAFVIMLLLNMFVFNLSMVKGQSMMPTLEGYERLFVDKLVYNLGHPKRGDVVVLKDPSIGTDKKSFLVKRVVGVPGDTVEVRKHTLFVNGKLQDEPYTDVKIEGDDVPAVKLGEKEYYVMGDNRHAGRSKDSRFFGSVQEEDIVGRADFVFWPISKIRGL</sequence>
<evidence type="ECO:0000259" key="10">
    <source>
        <dbReference type="Pfam" id="PF10502"/>
    </source>
</evidence>
<evidence type="ECO:0000256" key="3">
    <source>
        <dbReference type="ARBA" id="ARBA00009370"/>
    </source>
</evidence>
<dbReference type="PRINTS" id="PR00727">
    <property type="entry name" value="LEADERPTASE"/>
</dbReference>
<keyword evidence="7" id="KW-0472">Membrane</keyword>
<dbReference type="SUPFAM" id="SSF51306">
    <property type="entry name" value="LexA/Signal peptidase"/>
    <property type="match status" value="1"/>
</dbReference>
<dbReference type="GO" id="GO:0009003">
    <property type="term" value="F:signal peptidase activity"/>
    <property type="evidence" value="ECO:0007669"/>
    <property type="project" value="UniProtKB-EC"/>
</dbReference>
<dbReference type="RefSeq" id="WP_379319906.1">
    <property type="nucleotide sequence ID" value="NZ_JBHTLM010000009.1"/>
</dbReference>
<feature type="region of interest" description="Disordered" evidence="9">
    <location>
        <begin position="1"/>
        <end position="27"/>
    </location>
</feature>
<dbReference type="CDD" id="cd06530">
    <property type="entry name" value="S26_SPase_I"/>
    <property type="match status" value="1"/>
</dbReference>
<dbReference type="PANTHER" id="PTHR43390">
    <property type="entry name" value="SIGNAL PEPTIDASE I"/>
    <property type="match status" value="1"/>
</dbReference>
<feature type="transmembrane region" description="Helical" evidence="7">
    <location>
        <begin position="39"/>
        <end position="60"/>
    </location>
</feature>
<feature type="domain" description="Peptidase S26" evidence="10">
    <location>
        <begin position="37"/>
        <end position="196"/>
    </location>
</feature>
<name>A0ABW3RZ66_9BACL</name>
<keyword evidence="6 7" id="KW-0378">Hydrolase</keyword>
<dbReference type="Gene3D" id="2.10.109.10">
    <property type="entry name" value="Umud Fragment, subunit A"/>
    <property type="match status" value="1"/>
</dbReference>
<dbReference type="InterPro" id="IPR019756">
    <property type="entry name" value="Pept_S26A_signal_pept_1_Ser-AS"/>
</dbReference>